<sequence length="164" mass="17661">MSHLTRFWRAAGFALALCCASAGAADFATELADAQKGDTEAMHNVGALYAMGRGVPQDYTAAMDWFGRAARRGNYGSMYSLGIMYRFGQGVPIDMVQASAWYTIAAETIPKNADEWFIPRAKVAMYLRTADEVRKGLGDSERAAAAARAAELRREIGPVAAPAT</sequence>
<keyword evidence="1" id="KW-0732">Signal</keyword>
<organism evidence="2 3">
    <name type="scientific">Pseudoduganella lurida</name>
    <dbReference type="NCBI Taxonomy" id="1036180"/>
    <lineage>
        <taxon>Bacteria</taxon>
        <taxon>Pseudomonadati</taxon>
        <taxon>Pseudomonadota</taxon>
        <taxon>Betaproteobacteria</taxon>
        <taxon>Burkholderiales</taxon>
        <taxon>Oxalobacteraceae</taxon>
        <taxon>Telluria group</taxon>
        <taxon>Pseudoduganella</taxon>
    </lineage>
</organism>
<evidence type="ECO:0000313" key="3">
    <source>
        <dbReference type="Proteomes" id="UP000318431"/>
    </source>
</evidence>
<reference evidence="2 3" key="1">
    <citation type="journal article" date="2015" name="Stand. Genomic Sci.">
        <title>Genomic Encyclopedia of Bacterial and Archaeal Type Strains, Phase III: the genomes of soil and plant-associated and newly described type strains.</title>
        <authorList>
            <person name="Whitman W.B."/>
            <person name="Woyke T."/>
            <person name="Klenk H.P."/>
            <person name="Zhou Y."/>
            <person name="Lilburn T.G."/>
            <person name="Beck B.J."/>
            <person name="De Vos P."/>
            <person name="Vandamme P."/>
            <person name="Eisen J.A."/>
            <person name="Garrity G."/>
            <person name="Hugenholtz P."/>
            <person name="Kyrpides N.C."/>
        </authorList>
    </citation>
    <scope>NUCLEOTIDE SEQUENCE [LARGE SCALE GENOMIC DNA]</scope>
    <source>
        <strain evidence="2 3">CGMCC 1.10822</strain>
    </source>
</reference>
<evidence type="ECO:0000313" key="2">
    <source>
        <dbReference type="EMBL" id="TWI69795.1"/>
    </source>
</evidence>
<dbReference type="RefSeq" id="WP_145647529.1">
    <property type="nucleotide sequence ID" value="NZ_VLLB01000001.1"/>
</dbReference>
<proteinExistence type="predicted"/>
<dbReference type="InterPro" id="IPR011990">
    <property type="entry name" value="TPR-like_helical_dom_sf"/>
</dbReference>
<dbReference type="InterPro" id="IPR050767">
    <property type="entry name" value="Sel1_AlgK"/>
</dbReference>
<name>A0A562RL74_9BURK</name>
<accession>A0A562RL74</accession>
<dbReference type="InterPro" id="IPR006597">
    <property type="entry name" value="Sel1-like"/>
</dbReference>
<dbReference type="Proteomes" id="UP000318431">
    <property type="component" value="Unassembled WGS sequence"/>
</dbReference>
<keyword evidence="3" id="KW-1185">Reference proteome</keyword>
<gene>
    <name evidence="2" type="ORF">IP91_00868</name>
</gene>
<feature type="signal peptide" evidence="1">
    <location>
        <begin position="1"/>
        <end position="24"/>
    </location>
</feature>
<protein>
    <submittedName>
        <fullName evidence="2">Sel1 repeat-containing protein</fullName>
    </submittedName>
</protein>
<dbReference type="SUPFAM" id="SSF81901">
    <property type="entry name" value="HCP-like"/>
    <property type="match status" value="1"/>
</dbReference>
<dbReference type="PANTHER" id="PTHR11102:SF160">
    <property type="entry name" value="ERAD-ASSOCIATED E3 UBIQUITIN-PROTEIN LIGASE COMPONENT HRD3"/>
    <property type="match status" value="1"/>
</dbReference>
<feature type="chain" id="PRO_5022074033" evidence="1">
    <location>
        <begin position="25"/>
        <end position="164"/>
    </location>
</feature>
<dbReference type="Pfam" id="PF08238">
    <property type="entry name" value="Sel1"/>
    <property type="match status" value="2"/>
</dbReference>
<comment type="caution">
    <text evidence="2">The sequence shown here is derived from an EMBL/GenBank/DDBJ whole genome shotgun (WGS) entry which is preliminary data.</text>
</comment>
<dbReference type="Gene3D" id="1.25.40.10">
    <property type="entry name" value="Tetratricopeptide repeat domain"/>
    <property type="match status" value="1"/>
</dbReference>
<dbReference type="AlphaFoldDB" id="A0A562RL74"/>
<evidence type="ECO:0000256" key="1">
    <source>
        <dbReference type="SAM" id="SignalP"/>
    </source>
</evidence>
<dbReference type="PANTHER" id="PTHR11102">
    <property type="entry name" value="SEL-1-LIKE PROTEIN"/>
    <property type="match status" value="1"/>
</dbReference>
<dbReference type="EMBL" id="VLLB01000001">
    <property type="protein sequence ID" value="TWI69795.1"/>
    <property type="molecule type" value="Genomic_DNA"/>
</dbReference>
<dbReference type="SMART" id="SM00671">
    <property type="entry name" value="SEL1"/>
    <property type="match status" value="2"/>
</dbReference>
<dbReference type="OrthoDB" id="8755602at2"/>